<proteinExistence type="predicted"/>
<organism evidence="3 4">
    <name type="scientific">Solanum pinnatisectum</name>
    <name type="common">tansyleaf nightshade</name>
    <dbReference type="NCBI Taxonomy" id="50273"/>
    <lineage>
        <taxon>Eukaryota</taxon>
        <taxon>Viridiplantae</taxon>
        <taxon>Streptophyta</taxon>
        <taxon>Embryophyta</taxon>
        <taxon>Tracheophyta</taxon>
        <taxon>Spermatophyta</taxon>
        <taxon>Magnoliopsida</taxon>
        <taxon>eudicotyledons</taxon>
        <taxon>Gunneridae</taxon>
        <taxon>Pentapetalae</taxon>
        <taxon>asterids</taxon>
        <taxon>lamiids</taxon>
        <taxon>Solanales</taxon>
        <taxon>Solanaceae</taxon>
        <taxon>Solanoideae</taxon>
        <taxon>Solaneae</taxon>
        <taxon>Solanum</taxon>
    </lineage>
</organism>
<reference evidence="3 4" key="1">
    <citation type="submission" date="2023-10" db="EMBL/GenBank/DDBJ databases">
        <title>Genome-Wide Identification Analysis in wild type Solanum Pinnatisectum Reveals Some Genes Defensing Phytophthora Infestans.</title>
        <authorList>
            <person name="Sun C."/>
        </authorList>
    </citation>
    <scope>NUCLEOTIDE SEQUENCE [LARGE SCALE GENOMIC DNA]</scope>
    <source>
        <strain evidence="3">LQN</strain>
        <tissue evidence="3">Leaf</tissue>
    </source>
</reference>
<dbReference type="AlphaFoldDB" id="A0AAV9ML09"/>
<dbReference type="Pfam" id="PF15054">
    <property type="entry name" value="DUF4535"/>
    <property type="match status" value="1"/>
</dbReference>
<accession>A0AAV9ML09</accession>
<feature type="compositionally biased region" description="Low complexity" evidence="1">
    <location>
        <begin position="202"/>
        <end position="217"/>
    </location>
</feature>
<gene>
    <name evidence="3" type="ORF">R3W88_002303</name>
</gene>
<feature type="chain" id="PRO_5043362029" evidence="2">
    <location>
        <begin position="23"/>
        <end position="217"/>
    </location>
</feature>
<dbReference type="PANTHER" id="PTHR33528:SF25">
    <property type="match status" value="1"/>
</dbReference>
<sequence>MGCGRGFTFILGSLFGVYVAQHYKVPRIGDWAHSGCVKARELEQAYRRPENFNNERHRAHEFDKAYRRPENYNLNEGHRAHELDQAYRRPDYFNPNEGHRAHDCWFRAKYHERNYRRPENFHGNEAGEEQNNEVVHPSLYRPMDLNRPKTLDPNEEQNNNKVLHQDWARPMDPNEVRDKPNKNNAVHPSWVRPIDLNNKHYNNNGPENFNPNEGGQE</sequence>
<dbReference type="PANTHER" id="PTHR33528">
    <property type="entry name" value="OS07G0239500 PROTEIN"/>
    <property type="match status" value="1"/>
</dbReference>
<keyword evidence="2" id="KW-0732">Signal</keyword>
<feature type="signal peptide" evidence="2">
    <location>
        <begin position="1"/>
        <end position="22"/>
    </location>
</feature>
<comment type="caution">
    <text evidence="3">The sequence shown here is derived from an EMBL/GenBank/DDBJ whole genome shotgun (WGS) entry which is preliminary data.</text>
</comment>
<evidence type="ECO:0000313" key="4">
    <source>
        <dbReference type="Proteomes" id="UP001311915"/>
    </source>
</evidence>
<evidence type="ECO:0000313" key="3">
    <source>
        <dbReference type="EMBL" id="KAK4738606.1"/>
    </source>
</evidence>
<name>A0AAV9ML09_9SOLN</name>
<dbReference type="Proteomes" id="UP001311915">
    <property type="component" value="Unassembled WGS sequence"/>
</dbReference>
<evidence type="ECO:0000256" key="1">
    <source>
        <dbReference type="SAM" id="MobiDB-lite"/>
    </source>
</evidence>
<feature type="region of interest" description="Disordered" evidence="1">
    <location>
        <begin position="148"/>
        <end position="217"/>
    </location>
</feature>
<evidence type="ECO:0000256" key="2">
    <source>
        <dbReference type="SAM" id="SignalP"/>
    </source>
</evidence>
<dbReference type="EMBL" id="JAWPEI010000001">
    <property type="protein sequence ID" value="KAK4738606.1"/>
    <property type="molecule type" value="Genomic_DNA"/>
</dbReference>
<keyword evidence="4" id="KW-1185">Reference proteome</keyword>
<dbReference type="InterPro" id="IPR027854">
    <property type="entry name" value="STMP1"/>
</dbReference>
<protein>
    <submittedName>
        <fullName evidence="3">Uncharacterized protein</fullName>
    </submittedName>
</protein>
<feature type="compositionally biased region" description="Basic and acidic residues" evidence="1">
    <location>
        <begin position="163"/>
        <end position="181"/>
    </location>
</feature>